<evidence type="ECO:0000313" key="3">
    <source>
        <dbReference type="Proteomes" id="UP000027222"/>
    </source>
</evidence>
<dbReference type="AlphaFoldDB" id="A0A067SG74"/>
<protein>
    <recommendedName>
        <fullName evidence="4">Extracellular membrane protein CFEM domain-containing protein</fullName>
    </recommendedName>
</protein>
<accession>A0A067SG74</accession>
<dbReference type="HOGENOM" id="CLU_2776112_0_0_1"/>
<name>A0A067SG74_GALM3</name>
<reference evidence="3" key="1">
    <citation type="journal article" date="2014" name="Proc. Natl. Acad. Sci. U.S.A.">
        <title>Extensive sampling of basidiomycete genomes demonstrates inadequacy of the white-rot/brown-rot paradigm for wood decay fungi.</title>
        <authorList>
            <person name="Riley R."/>
            <person name="Salamov A.A."/>
            <person name="Brown D.W."/>
            <person name="Nagy L.G."/>
            <person name="Floudas D."/>
            <person name="Held B.W."/>
            <person name="Levasseur A."/>
            <person name="Lombard V."/>
            <person name="Morin E."/>
            <person name="Otillar R."/>
            <person name="Lindquist E.A."/>
            <person name="Sun H."/>
            <person name="LaButti K.M."/>
            <person name="Schmutz J."/>
            <person name="Jabbour D."/>
            <person name="Luo H."/>
            <person name="Baker S.E."/>
            <person name="Pisabarro A.G."/>
            <person name="Walton J.D."/>
            <person name="Blanchette R.A."/>
            <person name="Henrissat B."/>
            <person name="Martin F."/>
            <person name="Cullen D."/>
            <person name="Hibbett D.S."/>
            <person name="Grigoriev I.V."/>
        </authorList>
    </citation>
    <scope>NUCLEOTIDE SEQUENCE [LARGE SCALE GENOMIC DNA]</scope>
    <source>
        <strain evidence="3">CBS 339.88</strain>
    </source>
</reference>
<keyword evidence="3" id="KW-1185">Reference proteome</keyword>
<sequence>MHFFTTVILGLTAVVTLVSAKPVVNAGPDCYFTCVASSAACGEAAGNDPGKIQLCVTESSSCFGACGTN</sequence>
<keyword evidence="1" id="KW-0732">Signal</keyword>
<evidence type="ECO:0008006" key="4">
    <source>
        <dbReference type="Google" id="ProtNLM"/>
    </source>
</evidence>
<feature type="chain" id="PRO_5001648395" description="Extracellular membrane protein CFEM domain-containing protein" evidence="1">
    <location>
        <begin position="21"/>
        <end position="69"/>
    </location>
</feature>
<organism evidence="2 3">
    <name type="scientific">Galerina marginata (strain CBS 339.88)</name>
    <dbReference type="NCBI Taxonomy" id="685588"/>
    <lineage>
        <taxon>Eukaryota</taxon>
        <taxon>Fungi</taxon>
        <taxon>Dikarya</taxon>
        <taxon>Basidiomycota</taxon>
        <taxon>Agaricomycotina</taxon>
        <taxon>Agaricomycetes</taxon>
        <taxon>Agaricomycetidae</taxon>
        <taxon>Agaricales</taxon>
        <taxon>Agaricineae</taxon>
        <taxon>Strophariaceae</taxon>
        <taxon>Galerina</taxon>
    </lineage>
</organism>
<gene>
    <name evidence="2" type="ORF">GALMADRAFT_145732</name>
</gene>
<evidence type="ECO:0000313" key="2">
    <source>
        <dbReference type="EMBL" id="KDR68982.1"/>
    </source>
</evidence>
<dbReference type="Proteomes" id="UP000027222">
    <property type="component" value="Unassembled WGS sequence"/>
</dbReference>
<feature type="signal peptide" evidence="1">
    <location>
        <begin position="1"/>
        <end position="20"/>
    </location>
</feature>
<dbReference type="EMBL" id="KL142404">
    <property type="protein sequence ID" value="KDR68982.1"/>
    <property type="molecule type" value="Genomic_DNA"/>
</dbReference>
<proteinExistence type="predicted"/>
<evidence type="ECO:0000256" key="1">
    <source>
        <dbReference type="SAM" id="SignalP"/>
    </source>
</evidence>